<feature type="transmembrane region" description="Helical" evidence="6">
    <location>
        <begin position="243"/>
        <end position="266"/>
    </location>
</feature>
<accession>A0ABW3V4H3</accession>
<reference evidence="8" key="1">
    <citation type="journal article" date="2019" name="Int. J. Syst. Evol. Microbiol.">
        <title>The Global Catalogue of Microorganisms (GCM) 10K type strain sequencing project: providing services to taxonomists for standard genome sequencing and annotation.</title>
        <authorList>
            <consortium name="The Broad Institute Genomics Platform"/>
            <consortium name="The Broad Institute Genome Sequencing Center for Infectious Disease"/>
            <person name="Wu L."/>
            <person name="Ma J."/>
        </authorList>
    </citation>
    <scope>NUCLEOTIDE SEQUENCE [LARGE SCALE GENOMIC DNA]</scope>
    <source>
        <strain evidence="8">CCUG 49584</strain>
    </source>
</reference>
<evidence type="ECO:0000256" key="5">
    <source>
        <dbReference type="ARBA" id="ARBA00023136"/>
    </source>
</evidence>
<comment type="subcellular location">
    <subcellularLocation>
        <location evidence="1">Cell membrane</location>
        <topology evidence="1">Multi-pass membrane protein</topology>
    </subcellularLocation>
</comment>
<evidence type="ECO:0000256" key="2">
    <source>
        <dbReference type="ARBA" id="ARBA00022475"/>
    </source>
</evidence>
<keyword evidence="5 6" id="KW-0472">Membrane</keyword>
<feature type="transmembrane region" description="Helical" evidence="6">
    <location>
        <begin position="278"/>
        <end position="294"/>
    </location>
</feature>
<organism evidence="7 8">
    <name type="scientific">Pseudochrobactrum kiredjianiae</name>
    <dbReference type="NCBI Taxonomy" id="386305"/>
    <lineage>
        <taxon>Bacteria</taxon>
        <taxon>Pseudomonadati</taxon>
        <taxon>Pseudomonadota</taxon>
        <taxon>Alphaproteobacteria</taxon>
        <taxon>Hyphomicrobiales</taxon>
        <taxon>Brucellaceae</taxon>
        <taxon>Pseudochrobactrum</taxon>
    </lineage>
</organism>
<feature type="transmembrane region" description="Helical" evidence="6">
    <location>
        <begin position="79"/>
        <end position="100"/>
    </location>
</feature>
<evidence type="ECO:0000313" key="7">
    <source>
        <dbReference type="EMBL" id="MFD1227549.1"/>
    </source>
</evidence>
<comment type="caution">
    <text evidence="7">The sequence shown here is derived from an EMBL/GenBank/DDBJ whole genome shotgun (WGS) entry which is preliminary data.</text>
</comment>
<dbReference type="RefSeq" id="WP_289386239.1">
    <property type="nucleotide sequence ID" value="NZ_JAUCBM010000002.1"/>
</dbReference>
<feature type="transmembrane region" description="Helical" evidence="6">
    <location>
        <begin position="151"/>
        <end position="171"/>
    </location>
</feature>
<evidence type="ECO:0000256" key="4">
    <source>
        <dbReference type="ARBA" id="ARBA00022989"/>
    </source>
</evidence>
<keyword evidence="3 6" id="KW-0812">Transmembrane</keyword>
<dbReference type="Pfam" id="PF02653">
    <property type="entry name" value="BPD_transp_2"/>
    <property type="match status" value="1"/>
</dbReference>
<evidence type="ECO:0000256" key="6">
    <source>
        <dbReference type="SAM" id="Phobius"/>
    </source>
</evidence>
<name>A0ABW3V4H3_9HYPH</name>
<dbReference type="CDD" id="cd06581">
    <property type="entry name" value="TM_PBP1_LivM_like"/>
    <property type="match status" value="1"/>
</dbReference>
<proteinExistence type="predicted"/>
<protein>
    <submittedName>
        <fullName evidence="7">Branched-chain amino acid ABC transporter permease</fullName>
    </submittedName>
</protein>
<evidence type="ECO:0000256" key="3">
    <source>
        <dbReference type="ARBA" id="ARBA00022692"/>
    </source>
</evidence>
<sequence>MKRIILLLCLLVVAIAAPFIIPGKTLLLTEIIITALFALSLDLILGLAGIVSLGHAAFFGIGAYAAGLFALHFNADPVLGLIFAMLISACAGLLSSFLILRGNDLTRLMTTIGVAMMLYEAGIRASWLTGGADGLSGFFSDPVLGLFEFDFAGQVGYFYALAVLFLAMLVVRQIMGSPFGVSQMAISQNPVRAGMLGIAAGRRIIAIYTLAAALAGAAGALLAQTTSFVSPDVLAFHRSADVLLMLVIGGTGWLYGGLVGAVLFILLRDWLSVLTPQYWMFWIGLLLVILVLTGRERLSMLLPRVLR</sequence>
<evidence type="ECO:0000313" key="8">
    <source>
        <dbReference type="Proteomes" id="UP001597263"/>
    </source>
</evidence>
<feature type="transmembrane region" description="Helical" evidence="6">
    <location>
        <begin position="26"/>
        <end position="48"/>
    </location>
</feature>
<feature type="transmembrane region" description="Helical" evidence="6">
    <location>
        <begin position="112"/>
        <end position="131"/>
    </location>
</feature>
<keyword evidence="4 6" id="KW-1133">Transmembrane helix</keyword>
<gene>
    <name evidence="7" type="ORF">ACFQ35_10415</name>
</gene>
<dbReference type="PANTHER" id="PTHR30482:SF17">
    <property type="entry name" value="ABC TRANSPORTER ATP-BINDING PROTEIN"/>
    <property type="match status" value="1"/>
</dbReference>
<feature type="transmembrane region" description="Helical" evidence="6">
    <location>
        <begin position="205"/>
        <end position="223"/>
    </location>
</feature>
<dbReference type="InterPro" id="IPR043428">
    <property type="entry name" value="LivM-like"/>
</dbReference>
<dbReference type="PANTHER" id="PTHR30482">
    <property type="entry name" value="HIGH-AFFINITY BRANCHED-CHAIN AMINO ACID TRANSPORT SYSTEM PERMEASE"/>
    <property type="match status" value="1"/>
</dbReference>
<feature type="transmembrane region" description="Helical" evidence="6">
    <location>
        <begin position="55"/>
        <end position="73"/>
    </location>
</feature>
<keyword evidence="2" id="KW-1003">Cell membrane</keyword>
<keyword evidence="8" id="KW-1185">Reference proteome</keyword>
<dbReference type="Proteomes" id="UP001597263">
    <property type="component" value="Unassembled WGS sequence"/>
</dbReference>
<dbReference type="InterPro" id="IPR001851">
    <property type="entry name" value="ABC_transp_permease"/>
</dbReference>
<evidence type="ECO:0000256" key="1">
    <source>
        <dbReference type="ARBA" id="ARBA00004651"/>
    </source>
</evidence>
<dbReference type="EMBL" id="JBHTMA010000037">
    <property type="protein sequence ID" value="MFD1227549.1"/>
    <property type="molecule type" value="Genomic_DNA"/>
</dbReference>